<dbReference type="SUPFAM" id="SSF48726">
    <property type="entry name" value="Immunoglobulin"/>
    <property type="match status" value="2"/>
</dbReference>
<keyword evidence="1" id="KW-0732">Signal</keyword>
<keyword evidence="2" id="KW-0325">Glycoprotein</keyword>
<keyword evidence="5" id="KW-0472">Membrane</keyword>
<evidence type="ECO:0000256" key="4">
    <source>
        <dbReference type="SAM" id="MobiDB-lite"/>
    </source>
</evidence>
<dbReference type="PROSITE" id="PS50835">
    <property type="entry name" value="IG_LIKE"/>
    <property type="match status" value="1"/>
</dbReference>
<feature type="transmembrane region" description="Helical" evidence="5">
    <location>
        <begin position="243"/>
        <end position="260"/>
    </location>
</feature>
<sequence>MARERVTATRALCMRGYLLTALFSVWINLIYGIKIQAIPKYPVVNKPVTLSVSGVSGAIRSFSWYSSSAIWNSSLILSYNPTSNPVETQGPKYFPRASSFSNGSLRISKLFTTDRGYYTVQIQAESSTQETINLPVYVPLAKPTIKIASRRPMKYEEVTLSCDSDTSREIQRYSWSRINGPFPSGVKFWENNRTMTIPRIIPSDVGQYQCETENPVSKNISEPYTLSLYCVCVEPCSCTGVCVAIVGSVLILSAIILLLMRNKYVSVQTTGQANRHDGTAHNHNGTRGQNTTEGPSYPEYSTVDSGYTVSSFPPDSSEQTLMNRYTVKVPIQWQICSLGDVAKRADLLPIFYGWAILGESRVIRSFGPGSKRSNYNDGHRQ</sequence>
<reference evidence="7" key="2">
    <citation type="submission" date="2011-07" db="UniProtKB">
        <authorList>
            <consortium name="Ensembl"/>
        </authorList>
    </citation>
    <scope>IDENTIFICATION</scope>
</reference>
<dbReference type="Pfam" id="PF07686">
    <property type="entry name" value="V-set"/>
    <property type="match status" value="1"/>
</dbReference>
<dbReference type="FunCoup" id="F6UF08">
    <property type="interactions" value="550"/>
</dbReference>
<keyword evidence="5" id="KW-1133">Transmembrane helix</keyword>
<dbReference type="GeneTree" id="ENSGT01100000263479"/>
<comment type="similarity">
    <text evidence="3">Belongs to the immunoglobulin superfamily. CEA family.</text>
</comment>
<dbReference type="InterPro" id="IPR013106">
    <property type="entry name" value="Ig_V-set"/>
</dbReference>
<dbReference type="PANTHER" id="PTHR44427:SF26">
    <property type="entry name" value="CARCINOEMBRYONIC ANTIGEN-RELATED CELL ADHESION MOLECULE 6"/>
    <property type="match status" value="1"/>
</dbReference>
<reference evidence="7" key="1">
    <citation type="journal article" date="2010" name="Science">
        <title>The genome of the Western clawed frog Xenopus tropicalis.</title>
        <authorList>
            <person name="Hellsten U."/>
            <person name="Harland R.M."/>
            <person name="Gilchrist M.J."/>
            <person name="Hendrix D."/>
            <person name="Jurka J."/>
            <person name="Kapitonov V."/>
            <person name="Ovcharenko I."/>
            <person name="Putnam N.H."/>
            <person name="Shu S."/>
            <person name="Taher L."/>
            <person name="Blitz I.L."/>
            <person name="Blumberg B."/>
            <person name="Dichmann D.S."/>
            <person name="Dubchak I."/>
            <person name="Amaya E."/>
            <person name="Detter J.C."/>
            <person name="Fletcher R."/>
            <person name="Gerhard D.S."/>
            <person name="Goodstein D."/>
            <person name="Graves T."/>
            <person name="Grigoriev I.V."/>
            <person name="Grimwood J."/>
            <person name="Kawashima T."/>
            <person name="Lindquist E."/>
            <person name="Lucas S.M."/>
            <person name="Mead P.E."/>
            <person name="Mitros T."/>
            <person name="Ogino H."/>
            <person name="Ohta Y."/>
            <person name="Poliakov A.V."/>
            <person name="Pollet N."/>
            <person name="Robert J."/>
            <person name="Salamov A."/>
            <person name="Sater A.K."/>
            <person name="Schmutz J."/>
            <person name="Terry A."/>
            <person name="Vize P.D."/>
            <person name="Warren W.C."/>
            <person name="Wells D."/>
            <person name="Wills A."/>
            <person name="Wilson R.K."/>
            <person name="Zimmerman L.B."/>
            <person name="Zorn A.M."/>
            <person name="Grainger R."/>
            <person name="Grammer T."/>
            <person name="Khokha M.K."/>
            <person name="Richardson P.M."/>
            <person name="Rokhsar D.S."/>
        </authorList>
    </citation>
    <scope>NUCLEOTIDE SEQUENCE [LARGE SCALE GENOMIC DNA]</scope>
    <source>
        <strain evidence="7">Nigerian</strain>
    </source>
</reference>
<accession>F6UF08</accession>
<evidence type="ECO:0000256" key="1">
    <source>
        <dbReference type="ARBA" id="ARBA00022729"/>
    </source>
</evidence>
<dbReference type="InterPro" id="IPR050831">
    <property type="entry name" value="CEA_cell_adhesion"/>
</dbReference>
<protein>
    <recommendedName>
        <fullName evidence="6">Ig-like domain-containing protein</fullName>
    </recommendedName>
</protein>
<feature type="transmembrane region" description="Helical" evidence="5">
    <location>
        <begin position="12"/>
        <end position="33"/>
    </location>
</feature>
<dbReference type="Ensembl" id="ENSXETT00000041889">
    <property type="protein sequence ID" value="ENSXETP00000041889"/>
    <property type="gene ID" value="ENSXETG00000032229"/>
</dbReference>
<evidence type="ECO:0000313" key="7">
    <source>
        <dbReference type="Ensembl" id="ENSXETP00000041889"/>
    </source>
</evidence>
<evidence type="ECO:0000256" key="5">
    <source>
        <dbReference type="SAM" id="Phobius"/>
    </source>
</evidence>
<evidence type="ECO:0000259" key="6">
    <source>
        <dbReference type="PROSITE" id="PS50835"/>
    </source>
</evidence>
<feature type="compositionally biased region" description="Polar residues" evidence="4">
    <location>
        <begin position="281"/>
        <end position="294"/>
    </location>
</feature>
<feature type="region of interest" description="Disordered" evidence="4">
    <location>
        <begin position="275"/>
        <end position="300"/>
    </location>
</feature>
<dbReference type="InterPro" id="IPR036179">
    <property type="entry name" value="Ig-like_dom_sf"/>
</dbReference>
<dbReference type="SMART" id="SM00409">
    <property type="entry name" value="IG"/>
    <property type="match status" value="2"/>
</dbReference>
<dbReference type="InParanoid" id="F6UF08"/>
<dbReference type="InterPro" id="IPR013783">
    <property type="entry name" value="Ig-like_fold"/>
</dbReference>
<dbReference type="InterPro" id="IPR007110">
    <property type="entry name" value="Ig-like_dom"/>
</dbReference>
<dbReference type="AlphaFoldDB" id="F6UF08"/>
<dbReference type="Pfam" id="PF13927">
    <property type="entry name" value="Ig_3"/>
    <property type="match status" value="1"/>
</dbReference>
<evidence type="ECO:0000256" key="3">
    <source>
        <dbReference type="ARBA" id="ARBA00038222"/>
    </source>
</evidence>
<keyword evidence="5" id="KW-0812">Transmembrane</keyword>
<dbReference type="PANTHER" id="PTHR44427">
    <property type="entry name" value="CARCINOEMBRYONIC ANTIGEN-RELATED CELL ADHESION MOLECULE 19"/>
    <property type="match status" value="1"/>
</dbReference>
<dbReference type="HOGENOM" id="CLU_091930_0_0_1"/>
<dbReference type="Gene3D" id="2.60.40.10">
    <property type="entry name" value="Immunoglobulins"/>
    <property type="match status" value="2"/>
</dbReference>
<evidence type="ECO:0000256" key="2">
    <source>
        <dbReference type="ARBA" id="ARBA00023180"/>
    </source>
</evidence>
<proteinExistence type="inferred from homology"/>
<dbReference type="InterPro" id="IPR003599">
    <property type="entry name" value="Ig_sub"/>
</dbReference>
<feature type="domain" description="Ig-like" evidence="6">
    <location>
        <begin position="143"/>
        <end position="227"/>
    </location>
</feature>
<name>F6UF08_XENTR</name>
<dbReference type="Bgee" id="ENSXETG00000032229">
    <property type="expression patterns" value="Expressed in liver and 8 other cell types or tissues"/>
</dbReference>
<organism evidence="7">
    <name type="scientific">Xenopus tropicalis</name>
    <name type="common">Western clawed frog</name>
    <name type="synonym">Silurana tropicalis</name>
    <dbReference type="NCBI Taxonomy" id="8364"/>
    <lineage>
        <taxon>Eukaryota</taxon>
        <taxon>Metazoa</taxon>
        <taxon>Chordata</taxon>
        <taxon>Craniata</taxon>
        <taxon>Vertebrata</taxon>
        <taxon>Euteleostomi</taxon>
        <taxon>Amphibia</taxon>
        <taxon>Batrachia</taxon>
        <taxon>Anura</taxon>
        <taxon>Pipoidea</taxon>
        <taxon>Pipidae</taxon>
        <taxon>Xenopodinae</taxon>
        <taxon>Xenopus</taxon>
        <taxon>Silurana</taxon>
    </lineage>
</organism>